<dbReference type="Pfam" id="PF00561">
    <property type="entry name" value="Abhydrolase_1"/>
    <property type="match status" value="1"/>
</dbReference>
<dbReference type="RefSeq" id="WP_015935406.1">
    <property type="nucleotide sequence ID" value="NC_011891.1"/>
</dbReference>
<keyword evidence="2" id="KW-0443">Lipid metabolism</keyword>
<dbReference type="Gene3D" id="3.40.50.1820">
    <property type="entry name" value="alpha/beta hydrolase"/>
    <property type="match status" value="1"/>
</dbReference>
<evidence type="ECO:0000256" key="2">
    <source>
        <dbReference type="ARBA" id="ARBA00023098"/>
    </source>
</evidence>
<dbReference type="InterPro" id="IPR029058">
    <property type="entry name" value="AB_hydrolase_fold"/>
</dbReference>
<evidence type="ECO:0000313" key="4">
    <source>
        <dbReference type="EMBL" id="ACL67720.1"/>
    </source>
</evidence>
<gene>
    <name evidence="4" type="ordered locus">A2cp1_4403</name>
</gene>
<proteinExistence type="predicted"/>
<evidence type="ECO:0000259" key="3">
    <source>
        <dbReference type="Pfam" id="PF00561"/>
    </source>
</evidence>
<protein>
    <submittedName>
        <fullName evidence="4">Alpha/beta hydrolase fold protein</fullName>
    </submittedName>
</protein>
<dbReference type="HOGENOM" id="CLU_020280_0_0_7"/>
<name>B8JCK0_ANAD2</name>
<accession>B8JCK0</accession>
<sequence length="357" mass="39336">MSLPAVIAAAGILLAATLLHYAFWSWRLAVPPVEDELLSVPTRDGWTLGLGRCRPRVAARLPPVLLVHGIAMNRQAFEFGVERYALAAHLARAGFDCFSLDHRGHGASRRGPGAPRRWNLDTYLREDVPAALDAIRAVTGAEQVLWVGHSQGALMGLAACQRYPERVAGIVALGAPAHFDVQERLKKLVLLRFTVLGRFTRVAARMLAPLSGHWHPAWADLAINMRNVERPVYRRLLANGLENLEAGVLEQFAAFIREDSFRSMDGEVDYRAGLERCAQPALFVAAERDGLAPPAVVQAAYRRWGGPKRYVVFERDYGHTDLLLGRGAPEQVFPVVREFLLAHSRPAGLAAALEERG</sequence>
<evidence type="ECO:0000313" key="5">
    <source>
        <dbReference type="Proteomes" id="UP000007089"/>
    </source>
</evidence>
<dbReference type="PANTHER" id="PTHR11005">
    <property type="entry name" value="LYSOSOMAL ACID LIPASE-RELATED"/>
    <property type="match status" value="1"/>
</dbReference>
<dbReference type="InterPro" id="IPR000073">
    <property type="entry name" value="AB_hydrolase_1"/>
</dbReference>
<keyword evidence="1" id="KW-0442">Lipid degradation</keyword>
<evidence type="ECO:0000256" key="1">
    <source>
        <dbReference type="ARBA" id="ARBA00022963"/>
    </source>
</evidence>
<dbReference type="Proteomes" id="UP000007089">
    <property type="component" value="Chromosome"/>
</dbReference>
<organism evidence="4 5">
    <name type="scientific">Anaeromyxobacter dehalogenans (strain ATCC BAA-258 / DSM 21875 / 2CP-1)</name>
    <dbReference type="NCBI Taxonomy" id="455488"/>
    <lineage>
        <taxon>Bacteria</taxon>
        <taxon>Pseudomonadati</taxon>
        <taxon>Myxococcota</taxon>
        <taxon>Myxococcia</taxon>
        <taxon>Myxococcales</taxon>
        <taxon>Cystobacterineae</taxon>
        <taxon>Anaeromyxobacteraceae</taxon>
        <taxon>Anaeromyxobacter</taxon>
    </lineage>
</organism>
<dbReference type="AlphaFoldDB" id="B8JCK0"/>
<keyword evidence="4" id="KW-0378">Hydrolase</keyword>
<dbReference type="GO" id="GO:0016787">
    <property type="term" value="F:hydrolase activity"/>
    <property type="evidence" value="ECO:0007669"/>
    <property type="project" value="UniProtKB-KW"/>
</dbReference>
<dbReference type="KEGG" id="acp:A2cp1_4403"/>
<dbReference type="EMBL" id="CP001359">
    <property type="protein sequence ID" value="ACL67720.1"/>
    <property type="molecule type" value="Genomic_DNA"/>
</dbReference>
<dbReference type="SUPFAM" id="SSF53474">
    <property type="entry name" value="alpha/beta-Hydrolases"/>
    <property type="match status" value="1"/>
</dbReference>
<dbReference type="GO" id="GO:0016042">
    <property type="term" value="P:lipid catabolic process"/>
    <property type="evidence" value="ECO:0007669"/>
    <property type="project" value="UniProtKB-KW"/>
</dbReference>
<reference evidence="4" key="1">
    <citation type="submission" date="2009-01" db="EMBL/GenBank/DDBJ databases">
        <title>Complete sequence of Anaeromyxobacter dehalogenans 2CP-1.</title>
        <authorList>
            <consortium name="US DOE Joint Genome Institute"/>
            <person name="Lucas S."/>
            <person name="Copeland A."/>
            <person name="Lapidus A."/>
            <person name="Glavina del Rio T."/>
            <person name="Dalin E."/>
            <person name="Tice H."/>
            <person name="Bruce D."/>
            <person name="Goodwin L."/>
            <person name="Pitluck S."/>
            <person name="Saunders E."/>
            <person name="Brettin T."/>
            <person name="Detter J.C."/>
            <person name="Han C."/>
            <person name="Larimer F."/>
            <person name="Land M."/>
            <person name="Hauser L."/>
            <person name="Kyrpides N."/>
            <person name="Ovchinnikova G."/>
            <person name="Beliaev A.S."/>
            <person name="Richardson P."/>
        </authorList>
    </citation>
    <scope>NUCLEOTIDE SEQUENCE</scope>
    <source>
        <strain evidence="4">2CP-1</strain>
    </source>
</reference>
<feature type="domain" description="AB hydrolase-1" evidence="3">
    <location>
        <begin position="62"/>
        <end position="323"/>
    </location>
</feature>
<keyword evidence="5" id="KW-1185">Reference proteome</keyword>